<proteinExistence type="predicted"/>
<reference evidence="2" key="1">
    <citation type="submission" date="2019-09" db="EMBL/GenBank/DDBJ databases">
        <authorList>
            <person name="Jung D.-H."/>
        </authorList>
    </citation>
    <scope>NUCLEOTIDE SEQUENCE [LARGE SCALE GENOMIC DNA]</scope>
    <source>
        <strain evidence="2">JA-25</strain>
    </source>
</reference>
<accession>A0ABX0QCP5</accession>
<dbReference type="Proteomes" id="UP000606008">
    <property type="component" value="Unassembled WGS sequence"/>
</dbReference>
<reference evidence="2" key="2">
    <citation type="submission" date="2023-07" db="EMBL/GenBank/DDBJ databases">
        <authorList>
            <person name="Jung D.-H."/>
        </authorList>
    </citation>
    <scope>NUCLEOTIDE SEQUENCE [LARGE SCALE GENOMIC DNA]</scope>
    <source>
        <strain evidence="2">JA-25</strain>
    </source>
</reference>
<gene>
    <name evidence="1" type="ORF">F7231_06150</name>
</gene>
<protein>
    <submittedName>
        <fullName evidence="1">Uncharacterized protein</fullName>
    </submittedName>
</protein>
<keyword evidence="2" id="KW-1185">Reference proteome</keyword>
<comment type="caution">
    <text evidence="1">The sequence shown here is derived from an EMBL/GenBank/DDBJ whole genome shotgun (WGS) entry which is preliminary data.</text>
</comment>
<dbReference type="RefSeq" id="WP_166691303.1">
    <property type="nucleotide sequence ID" value="NZ_WAEL01000002.1"/>
</dbReference>
<evidence type="ECO:0000313" key="2">
    <source>
        <dbReference type="Proteomes" id="UP000606008"/>
    </source>
</evidence>
<name>A0ABX0QCP5_9BACT</name>
<evidence type="ECO:0000313" key="1">
    <source>
        <dbReference type="EMBL" id="NID09747.1"/>
    </source>
</evidence>
<sequence length="280" mass="31270">MTDNEMVDLRDAIRKKYEGYRFAKPGKYPPIKFNSYPAPYEYLRTSFKEELLSQGQAEMKEALTTIPSIKTFAKIFHDGYVLKDEKAITTCCLYAWGSPTPPTTESSHTITTATSTTPLVPSYTDKPAAPTVSWILRNKAWLAGIVLSAAAAVYAARPFFARMSPPSDLLIDDPLHGKIVSREVLAVGRVSNARKVWIVVRAVGGRRYWVQRPIDVNDDHSWRGVIYIGSSDKADIGVHSQIRAFVNPIHELAEEQVLYAWPEAELSTPVVEVVRGLSNE</sequence>
<dbReference type="EMBL" id="WAEL01000002">
    <property type="protein sequence ID" value="NID09747.1"/>
    <property type="molecule type" value="Genomic_DNA"/>
</dbReference>
<organism evidence="1 2">
    <name type="scientific">Fibrivirga algicola</name>
    <dbReference type="NCBI Taxonomy" id="2950420"/>
    <lineage>
        <taxon>Bacteria</taxon>
        <taxon>Pseudomonadati</taxon>
        <taxon>Bacteroidota</taxon>
        <taxon>Cytophagia</taxon>
        <taxon>Cytophagales</taxon>
        <taxon>Spirosomataceae</taxon>
        <taxon>Fibrivirga</taxon>
    </lineage>
</organism>